<gene>
    <name evidence="2" type="ORF">OJ16_14395</name>
</gene>
<name>A0A0C2NSS9_9VIBR</name>
<keyword evidence="3" id="KW-1185">Reference proteome</keyword>
<accession>A0A0C2NSS9</accession>
<dbReference type="STRING" id="1461322.OJ16_14395"/>
<sequence length="108" mass="11863">MIALLISSVPYQFTWGLKVVALMGLFVLLYCFRFWGGGDTKLSIAFLPAISEDYLLLFPAVIGLLGGVLALFYLLLGYFTDMDRVRNHGLPYGIPVCFSGLLCVAASF</sequence>
<dbReference type="Proteomes" id="UP000031672">
    <property type="component" value="Unassembled WGS sequence"/>
</dbReference>
<comment type="caution">
    <text evidence="2">The sequence shown here is derived from an EMBL/GenBank/DDBJ whole genome shotgun (WGS) entry which is preliminary data.</text>
</comment>
<evidence type="ECO:0000313" key="2">
    <source>
        <dbReference type="EMBL" id="KII76735.1"/>
    </source>
</evidence>
<keyword evidence="1" id="KW-1133">Transmembrane helix</keyword>
<accession>A0A0C2NK49</accession>
<evidence type="ECO:0008006" key="4">
    <source>
        <dbReference type="Google" id="ProtNLM"/>
    </source>
</evidence>
<protein>
    <recommendedName>
        <fullName evidence="4">Prepilin type IV endopeptidase peptidase domain-containing protein</fullName>
    </recommendedName>
</protein>
<dbReference type="EMBL" id="JTKH01000024">
    <property type="protein sequence ID" value="KII76735.1"/>
    <property type="molecule type" value="Genomic_DNA"/>
</dbReference>
<feature type="transmembrane region" description="Helical" evidence="1">
    <location>
        <begin position="12"/>
        <end position="35"/>
    </location>
</feature>
<keyword evidence="1" id="KW-0812">Transmembrane</keyword>
<evidence type="ECO:0000313" key="3">
    <source>
        <dbReference type="Proteomes" id="UP000031672"/>
    </source>
</evidence>
<reference evidence="2 3" key="1">
    <citation type="submission" date="2014-11" db="EMBL/GenBank/DDBJ databases">
        <title>Draft Genome Sequence of Vibrio piscirenalis strains CECT 8603T and CECT 8604, two marine Gammaproteobacterium isolated from cultured gilthead sea bream (Sparus aurata).</title>
        <authorList>
            <person name="Arahal D.R."/>
            <person name="Rodrigo-Torres L."/>
            <person name="Lucena T."/>
            <person name="Pujalte M.J."/>
        </authorList>
    </citation>
    <scope>NUCLEOTIDE SEQUENCE [LARGE SCALE GENOMIC DNA]</scope>
    <source>
        <strain evidence="2 3">DCR 1-4-2</strain>
    </source>
</reference>
<feature type="transmembrane region" description="Helical" evidence="1">
    <location>
        <begin position="55"/>
        <end position="78"/>
    </location>
</feature>
<keyword evidence="1" id="KW-0472">Membrane</keyword>
<organism evidence="2 3">
    <name type="scientific">Vibrio renipiscarius</name>
    <dbReference type="NCBI Taxonomy" id="1461322"/>
    <lineage>
        <taxon>Bacteria</taxon>
        <taxon>Pseudomonadati</taxon>
        <taxon>Pseudomonadota</taxon>
        <taxon>Gammaproteobacteria</taxon>
        <taxon>Vibrionales</taxon>
        <taxon>Vibrionaceae</taxon>
        <taxon>Vibrio</taxon>
    </lineage>
</organism>
<evidence type="ECO:0000256" key="1">
    <source>
        <dbReference type="SAM" id="Phobius"/>
    </source>
</evidence>
<dbReference type="AlphaFoldDB" id="A0A0C2NSS9"/>
<proteinExistence type="predicted"/>